<dbReference type="InterPro" id="IPR043128">
    <property type="entry name" value="Rev_trsase/Diguanyl_cyclase"/>
</dbReference>
<sequence length="606" mass="67545">MDDRNMESSCSTCNEIDGEHFKSIIHIDLDCFYAQVEMVRNPELRDVPLGIQQKNIVVTSNYEARNYGVSKCMLVTDALKVCPNLKLVNGEDLHSYRTASGKVFLVLQGWRCPVEKLGMDENFIDVTSLVEEKLKNANLNDLIVMGQLYSEPSAECPCGCHNRLKIASQIANEMRKKIYDELGYTTCAGIAHNKLLAKLICPLHKPNNQTTIFPQHGANYMSTLTSVRSIPSIGSKTMEALISQKIISVSDLQEAPLEILKKHFSSDMAVRLKSLSLGEDNTPVKQSGKPQSIGLEDSFKTVSVKSEVEDKFSALLQRLLVLVREDGRIPVSVRVTLRKKDAKRLSSHRESRQSQISPSIFTLSSGVLTVTEAGQQKLMAIIMRLFTKLVDLSKPFHLTLVGLAFTKFQERMTGRSSIVNYLMNDISVQSVLNLQNDGDASITSMDYSAASPSSSTTTDLSDAEIEPSPKKPKKVNWIAKKRCLAKEEVASPSKLKVGELRLNSKELEKVSELRLNSRDRSLTPRASPAKDNFSDASDSMKDLEDGACNDCPSYVDKEVFSALPDDMQQELKSMWKNPTSSEKTRSSPRKNKSKPNSIMKYFVPQK</sequence>
<dbReference type="PIRSF" id="PIRSF036603">
    <property type="entry name" value="DPol_eta"/>
    <property type="match status" value="1"/>
</dbReference>
<dbReference type="PANTHER" id="PTHR46404:SF1">
    <property type="entry name" value="DNA POLYMERASE IOTA"/>
    <property type="match status" value="1"/>
</dbReference>
<accession>A0A6J2JYV8</accession>
<name>A0A6J2JYV8_BOMMA</name>
<dbReference type="GO" id="GO:0019985">
    <property type="term" value="P:translesion synthesis"/>
    <property type="evidence" value="ECO:0007669"/>
    <property type="project" value="TreeGrafter"/>
</dbReference>
<feature type="region of interest" description="Disordered" evidence="1">
    <location>
        <begin position="445"/>
        <end position="471"/>
    </location>
</feature>
<dbReference type="SUPFAM" id="SSF100879">
    <property type="entry name" value="Lesion bypass DNA polymerase (Y-family), little finger domain"/>
    <property type="match status" value="1"/>
</dbReference>
<dbReference type="Gene3D" id="3.30.1490.100">
    <property type="entry name" value="DNA polymerase, Y-family, little finger domain"/>
    <property type="match status" value="1"/>
</dbReference>
<dbReference type="FunFam" id="3.40.1170.60:FF:000021">
    <property type="entry name" value="DNA polymerase IV"/>
    <property type="match status" value="1"/>
</dbReference>
<feature type="region of interest" description="Disordered" evidence="1">
    <location>
        <begin position="566"/>
        <end position="606"/>
    </location>
</feature>
<dbReference type="InterPro" id="IPR036775">
    <property type="entry name" value="DNA_pol_Y-fam_lit_finger_sf"/>
</dbReference>
<dbReference type="PANTHER" id="PTHR46404">
    <property type="entry name" value="DNA POLYMERASE IOTA"/>
    <property type="match status" value="1"/>
</dbReference>
<keyword evidence="3" id="KW-1185">Reference proteome</keyword>
<dbReference type="PROSITE" id="PS50173">
    <property type="entry name" value="UMUC"/>
    <property type="match status" value="1"/>
</dbReference>
<proteinExistence type="predicted"/>
<feature type="region of interest" description="Disordered" evidence="1">
    <location>
        <begin position="514"/>
        <end position="541"/>
    </location>
</feature>
<feature type="compositionally biased region" description="Low complexity" evidence="1">
    <location>
        <begin position="445"/>
        <end position="460"/>
    </location>
</feature>
<dbReference type="GeneID" id="114246453"/>
<dbReference type="AlphaFoldDB" id="A0A6J2JYV8"/>
<evidence type="ECO:0000313" key="3">
    <source>
        <dbReference type="Proteomes" id="UP000504629"/>
    </source>
</evidence>
<dbReference type="KEGG" id="bman:114246453"/>
<dbReference type="RefSeq" id="XP_028034775.1">
    <property type="nucleotide sequence ID" value="XM_028178974.1"/>
</dbReference>
<organism evidence="3 4">
    <name type="scientific">Bombyx mandarina</name>
    <name type="common">Wild silk moth</name>
    <name type="synonym">Wild silkworm</name>
    <dbReference type="NCBI Taxonomy" id="7092"/>
    <lineage>
        <taxon>Eukaryota</taxon>
        <taxon>Metazoa</taxon>
        <taxon>Ecdysozoa</taxon>
        <taxon>Arthropoda</taxon>
        <taxon>Hexapoda</taxon>
        <taxon>Insecta</taxon>
        <taxon>Pterygota</taxon>
        <taxon>Neoptera</taxon>
        <taxon>Endopterygota</taxon>
        <taxon>Lepidoptera</taxon>
        <taxon>Glossata</taxon>
        <taxon>Ditrysia</taxon>
        <taxon>Bombycoidea</taxon>
        <taxon>Bombycidae</taxon>
        <taxon>Bombycinae</taxon>
        <taxon>Bombyx</taxon>
    </lineage>
</organism>
<dbReference type="SUPFAM" id="SSF56672">
    <property type="entry name" value="DNA/RNA polymerases"/>
    <property type="match status" value="1"/>
</dbReference>
<reference evidence="4" key="1">
    <citation type="submission" date="2025-08" db="UniProtKB">
        <authorList>
            <consortium name="RefSeq"/>
        </authorList>
    </citation>
    <scope>IDENTIFICATION</scope>
    <source>
        <tissue evidence="4">Silk gland</tissue>
    </source>
</reference>
<dbReference type="Gene3D" id="6.10.250.1630">
    <property type="match status" value="1"/>
</dbReference>
<dbReference type="CTD" id="11201"/>
<dbReference type="FunFam" id="3.30.1490.100:FF:000003">
    <property type="entry name" value="Polymerase (DNA directed) iota"/>
    <property type="match status" value="1"/>
</dbReference>
<feature type="domain" description="UmuC" evidence="2">
    <location>
        <begin position="24"/>
        <end position="234"/>
    </location>
</feature>
<evidence type="ECO:0000259" key="2">
    <source>
        <dbReference type="PROSITE" id="PS50173"/>
    </source>
</evidence>
<dbReference type="Pfam" id="PF00817">
    <property type="entry name" value="IMS"/>
    <property type="match status" value="1"/>
</dbReference>
<dbReference type="InterPro" id="IPR043502">
    <property type="entry name" value="DNA/RNA_pol_sf"/>
</dbReference>
<dbReference type="Proteomes" id="UP000504629">
    <property type="component" value="Unplaced"/>
</dbReference>
<dbReference type="GO" id="GO:0003684">
    <property type="term" value="F:damaged DNA binding"/>
    <property type="evidence" value="ECO:0007669"/>
    <property type="project" value="InterPro"/>
</dbReference>
<gene>
    <name evidence="4" type="primary">LOC114246453</name>
</gene>
<evidence type="ECO:0000313" key="4">
    <source>
        <dbReference type="RefSeq" id="XP_028034775.1"/>
    </source>
</evidence>
<dbReference type="GO" id="GO:0003887">
    <property type="term" value="F:DNA-directed DNA polymerase activity"/>
    <property type="evidence" value="ECO:0007669"/>
    <property type="project" value="TreeGrafter"/>
</dbReference>
<evidence type="ECO:0000256" key="1">
    <source>
        <dbReference type="SAM" id="MobiDB-lite"/>
    </source>
</evidence>
<dbReference type="Gene3D" id="3.30.70.270">
    <property type="match status" value="1"/>
</dbReference>
<dbReference type="InterPro" id="IPR017961">
    <property type="entry name" value="DNA_pol_Y-fam_little_finger"/>
</dbReference>
<dbReference type="Gene3D" id="1.10.150.20">
    <property type="entry name" value="5' to 3' exonuclease, C-terminal subdomain"/>
    <property type="match status" value="1"/>
</dbReference>
<dbReference type="InterPro" id="IPR001126">
    <property type="entry name" value="UmuC"/>
</dbReference>
<protein>
    <submittedName>
        <fullName evidence="4">DNA polymerase iota</fullName>
    </submittedName>
</protein>
<dbReference type="GO" id="GO:0006281">
    <property type="term" value="P:DNA repair"/>
    <property type="evidence" value="ECO:0007669"/>
    <property type="project" value="InterPro"/>
</dbReference>
<dbReference type="OrthoDB" id="1747274at2759"/>
<dbReference type="Pfam" id="PF11799">
    <property type="entry name" value="IMS_C"/>
    <property type="match status" value="1"/>
</dbReference>
<dbReference type="Gene3D" id="3.40.1170.60">
    <property type="match status" value="1"/>
</dbReference>